<keyword evidence="2" id="KW-0418">Kinase</keyword>
<protein>
    <submittedName>
        <fullName evidence="2">Calcium/calmodulin-dependent protein kinase type 1</fullName>
    </submittedName>
</protein>
<feature type="domain" description="Protein kinase" evidence="1">
    <location>
        <begin position="1"/>
        <end position="66"/>
    </location>
</feature>
<evidence type="ECO:0000313" key="2">
    <source>
        <dbReference type="EMBL" id="KAK8838330.1"/>
    </source>
</evidence>
<evidence type="ECO:0000259" key="1">
    <source>
        <dbReference type="PROSITE" id="PS50011"/>
    </source>
</evidence>
<dbReference type="PANTHER" id="PTHR24347">
    <property type="entry name" value="SERINE/THREONINE-PROTEIN KINASE"/>
    <property type="match status" value="1"/>
</dbReference>
<evidence type="ECO:0000313" key="3">
    <source>
        <dbReference type="Proteomes" id="UP001470230"/>
    </source>
</evidence>
<dbReference type="EMBL" id="JAPFFF010000056">
    <property type="protein sequence ID" value="KAK8838330.1"/>
    <property type="molecule type" value="Genomic_DNA"/>
</dbReference>
<dbReference type="InterPro" id="IPR000719">
    <property type="entry name" value="Prot_kinase_dom"/>
</dbReference>
<keyword evidence="2" id="KW-0808">Transferase</keyword>
<keyword evidence="3" id="KW-1185">Reference proteome</keyword>
<dbReference type="GO" id="GO:0016301">
    <property type="term" value="F:kinase activity"/>
    <property type="evidence" value="ECO:0007669"/>
    <property type="project" value="UniProtKB-KW"/>
</dbReference>
<dbReference type="Proteomes" id="UP001470230">
    <property type="component" value="Unassembled WGS sequence"/>
</dbReference>
<accession>A0ABR2GWP4</accession>
<name>A0ABR2GWP4_9EUKA</name>
<sequence length="70" mass="8127">MLLSGEYPFISSSDYDLHKLLKGVINLESAIFNEVSVNTKDLIRHLICVNPKERYSVEKALGHPWFREHK</sequence>
<reference evidence="2 3" key="1">
    <citation type="submission" date="2024-04" db="EMBL/GenBank/DDBJ databases">
        <title>Tritrichomonas musculus Genome.</title>
        <authorList>
            <person name="Alves-Ferreira E."/>
            <person name="Grigg M."/>
            <person name="Lorenzi H."/>
            <person name="Galac M."/>
        </authorList>
    </citation>
    <scope>NUCLEOTIDE SEQUENCE [LARGE SCALE GENOMIC DNA]</scope>
    <source>
        <strain evidence="2 3">EAF2021</strain>
    </source>
</reference>
<dbReference type="Gene3D" id="1.10.510.10">
    <property type="entry name" value="Transferase(Phosphotransferase) domain 1"/>
    <property type="match status" value="1"/>
</dbReference>
<proteinExistence type="predicted"/>
<dbReference type="SUPFAM" id="SSF56112">
    <property type="entry name" value="Protein kinase-like (PK-like)"/>
    <property type="match status" value="1"/>
</dbReference>
<dbReference type="PROSITE" id="PS50011">
    <property type="entry name" value="PROTEIN_KINASE_DOM"/>
    <property type="match status" value="1"/>
</dbReference>
<comment type="caution">
    <text evidence="2">The sequence shown here is derived from an EMBL/GenBank/DDBJ whole genome shotgun (WGS) entry which is preliminary data.</text>
</comment>
<organism evidence="2 3">
    <name type="scientific">Tritrichomonas musculus</name>
    <dbReference type="NCBI Taxonomy" id="1915356"/>
    <lineage>
        <taxon>Eukaryota</taxon>
        <taxon>Metamonada</taxon>
        <taxon>Parabasalia</taxon>
        <taxon>Tritrichomonadida</taxon>
        <taxon>Tritrichomonadidae</taxon>
        <taxon>Tritrichomonas</taxon>
    </lineage>
</organism>
<gene>
    <name evidence="2" type="ORF">M9Y10_035753</name>
</gene>
<dbReference type="InterPro" id="IPR011009">
    <property type="entry name" value="Kinase-like_dom_sf"/>
</dbReference>